<evidence type="ECO:0000313" key="4">
    <source>
        <dbReference type="EMBL" id="MBA4616856.1"/>
    </source>
</evidence>
<dbReference type="AlphaFoldDB" id="A0A7C8YF35"/>
<name>A0A7C8YF35_OPUST</name>
<evidence type="ECO:0000256" key="2">
    <source>
        <dbReference type="RuleBase" id="RU363120"/>
    </source>
</evidence>
<feature type="compositionally biased region" description="Basic and acidic residues" evidence="3">
    <location>
        <begin position="8"/>
        <end position="41"/>
    </location>
</feature>
<evidence type="ECO:0008006" key="5">
    <source>
        <dbReference type="Google" id="ProtNLM"/>
    </source>
</evidence>
<dbReference type="EMBL" id="GISG01013440">
    <property type="protein sequence ID" value="MBA4616856.1"/>
    <property type="molecule type" value="Transcribed_RNA"/>
</dbReference>
<reference evidence="4" key="1">
    <citation type="journal article" date="2013" name="J. Plant Res.">
        <title>Effect of fungi and light on seed germination of three Opuntia species from semiarid lands of central Mexico.</title>
        <authorList>
            <person name="Delgado-Sanchez P."/>
            <person name="Jimenez-Bremont J.F."/>
            <person name="Guerrero-Gonzalez Mde L."/>
            <person name="Flores J."/>
        </authorList>
    </citation>
    <scope>NUCLEOTIDE SEQUENCE</scope>
    <source>
        <tissue evidence="4">Cladode</tissue>
    </source>
</reference>
<dbReference type="Pfam" id="PF04667">
    <property type="entry name" value="Endosulfine"/>
    <property type="match status" value="1"/>
</dbReference>
<dbReference type="InterPro" id="IPR006760">
    <property type="entry name" value="Endosulphine"/>
</dbReference>
<evidence type="ECO:0000256" key="1">
    <source>
        <dbReference type="ARBA" id="ARBA00010520"/>
    </source>
</evidence>
<dbReference type="PANTHER" id="PTHR10358">
    <property type="entry name" value="ENDOSULFINE"/>
    <property type="match status" value="1"/>
</dbReference>
<feature type="compositionally biased region" description="Basic residues" evidence="3">
    <location>
        <begin position="55"/>
        <end position="68"/>
    </location>
</feature>
<feature type="compositionally biased region" description="Basic and acidic residues" evidence="3">
    <location>
        <begin position="135"/>
        <end position="149"/>
    </location>
</feature>
<protein>
    <recommendedName>
        <fullName evidence="5">Endosulphine</fullName>
    </recommendedName>
</protein>
<evidence type="ECO:0000256" key="3">
    <source>
        <dbReference type="SAM" id="MobiDB-lite"/>
    </source>
</evidence>
<reference evidence="4" key="2">
    <citation type="submission" date="2020-07" db="EMBL/GenBank/DDBJ databases">
        <authorList>
            <person name="Vera ALvarez R."/>
            <person name="Arias-Moreno D.M."/>
            <person name="Jimenez-Jacinto V."/>
            <person name="Jimenez-Bremont J.F."/>
            <person name="Swaminathan K."/>
            <person name="Moose S.P."/>
            <person name="Guerrero-Gonzalez M.L."/>
            <person name="Marino-Ramirez L."/>
            <person name="Landsman D."/>
            <person name="Rodriguez-Kessler M."/>
            <person name="Delgado-Sanchez P."/>
        </authorList>
    </citation>
    <scope>NUCLEOTIDE SEQUENCE</scope>
    <source>
        <tissue evidence="4">Cladode</tissue>
    </source>
</reference>
<dbReference type="GO" id="GO:0004864">
    <property type="term" value="F:protein phosphatase inhibitor activity"/>
    <property type="evidence" value="ECO:0007669"/>
    <property type="project" value="TreeGrafter"/>
</dbReference>
<organism evidence="4">
    <name type="scientific">Opuntia streptacantha</name>
    <name type="common">Prickly pear cactus</name>
    <name type="synonym">Opuntia cardona</name>
    <dbReference type="NCBI Taxonomy" id="393608"/>
    <lineage>
        <taxon>Eukaryota</taxon>
        <taxon>Viridiplantae</taxon>
        <taxon>Streptophyta</taxon>
        <taxon>Embryophyta</taxon>
        <taxon>Tracheophyta</taxon>
        <taxon>Spermatophyta</taxon>
        <taxon>Magnoliopsida</taxon>
        <taxon>eudicotyledons</taxon>
        <taxon>Gunneridae</taxon>
        <taxon>Pentapetalae</taxon>
        <taxon>Caryophyllales</taxon>
        <taxon>Cactineae</taxon>
        <taxon>Cactaceae</taxon>
        <taxon>Opuntioideae</taxon>
        <taxon>Opuntia</taxon>
    </lineage>
</organism>
<comment type="similarity">
    <text evidence="1 2">Belongs to the endosulfine family.</text>
</comment>
<feature type="region of interest" description="Disordered" evidence="3">
    <location>
        <begin position="1"/>
        <end position="156"/>
    </location>
</feature>
<dbReference type="PANTHER" id="PTHR10358:SF6">
    <property type="entry name" value="ENDOSULFINE, ISOFORM A"/>
    <property type="match status" value="1"/>
</dbReference>
<proteinExistence type="inferred from homology"/>
<sequence length="156" mass="17138">MSCTSNEGHPEEALADNEPHGQVDNEPPKEETGPTDDKIEENLMPSAQEEEAVIKKKYGGIVPKKKPLISKDHERAFFDSADWALGKQGSQKPKGPLEALRPKLQPTPHHPQRSRRSAYAPADDEDIPATMTSAAEDHDCLGDQDKHNEVVSGDQP</sequence>
<dbReference type="GO" id="GO:0005737">
    <property type="term" value="C:cytoplasm"/>
    <property type="evidence" value="ECO:0007669"/>
    <property type="project" value="TreeGrafter"/>
</dbReference>
<accession>A0A7C8YF35</accession>